<dbReference type="Pfam" id="PF03453">
    <property type="entry name" value="MoeA_N"/>
    <property type="match status" value="1"/>
</dbReference>
<protein>
    <recommendedName>
        <fullName evidence="2">MoeA N-terminal and linker domain-containing protein</fullName>
    </recommendedName>
</protein>
<dbReference type="SUPFAM" id="SSF63882">
    <property type="entry name" value="MoeA N-terminal region -like"/>
    <property type="match status" value="1"/>
</dbReference>
<dbReference type="Proteomes" id="UP001310387">
    <property type="component" value="Unassembled WGS sequence"/>
</dbReference>
<comment type="caution">
    <text evidence="3">The sequence shown here is derived from an EMBL/GenBank/DDBJ whole genome shotgun (WGS) entry which is preliminary data.</text>
</comment>
<reference evidence="3" key="1">
    <citation type="journal article" date="2024" name="Antonie Van Leeuwenhoek">
        <title>Isoptericola haloaureus sp. nov., a dimorphic actinobacterium isolated from mangrove sediments of southeast India, implicating biosaline agricultural significance through nitrogen fixation and salt tolerance genes.</title>
        <authorList>
            <person name="Prathaban M."/>
            <person name="Prathiviraj R."/>
            <person name="Ravichandran M."/>
            <person name="Natarajan S.D."/>
            <person name="Sobanaa M."/>
            <person name="Hari Krishna Kumar S."/>
            <person name="Chandrasekar V."/>
            <person name="Selvin J."/>
        </authorList>
    </citation>
    <scope>NUCLEOTIDE SEQUENCE</scope>
    <source>
        <strain evidence="3">MP1014</strain>
    </source>
</reference>
<reference evidence="3" key="2">
    <citation type="submission" date="2024-02" db="EMBL/GenBank/DDBJ databases">
        <authorList>
            <person name="Prathaban M."/>
            <person name="Mythili R."/>
            <person name="Sharmila Devi N."/>
            <person name="Sobanaa M."/>
            <person name="Prathiviraj R."/>
            <person name="Selvin J."/>
        </authorList>
    </citation>
    <scope>NUCLEOTIDE SEQUENCE</scope>
    <source>
        <strain evidence="3">MP1014</strain>
    </source>
</reference>
<dbReference type="Gene3D" id="2.170.190.11">
    <property type="entry name" value="Molybdopterin biosynthesis moea protein, domain 3"/>
    <property type="match status" value="1"/>
</dbReference>
<feature type="region of interest" description="Disordered" evidence="1">
    <location>
        <begin position="1"/>
        <end position="39"/>
    </location>
</feature>
<evidence type="ECO:0000259" key="2">
    <source>
        <dbReference type="Pfam" id="PF03453"/>
    </source>
</evidence>
<accession>A0ABU7Z587</accession>
<evidence type="ECO:0000313" key="4">
    <source>
        <dbReference type="Proteomes" id="UP001310387"/>
    </source>
</evidence>
<dbReference type="InterPro" id="IPR036135">
    <property type="entry name" value="MoeA_linker/N_sf"/>
</dbReference>
<gene>
    <name evidence="3" type="ORF">V5O49_05435</name>
</gene>
<organism evidence="3 4">
    <name type="scientific">Isoptericola haloaureus</name>
    <dbReference type="NCBI Taxonomy" id="1542902"/>
    <lineage>
        <taxon>Bacteria</taxon>
        <taxon>Bacillati</taxon>
        <taxon>Actinomycetota</taxon>
        <taxon>Actinomycetes</taxon>
        <taxon>Micrococcales</taxon>
        <taxon>Promicromonosporaceae</taxon>
        <taxon>Isoptericola</taxon>
    </lineage>
</organism>
<sequence length="67" mass="6272">MKSAAPAPPGAADVRPTTADGGPADGGAADGRAAAGGAADGRAVRIMTGAPVPDGFDAVVPVERTST</sequence>
<evidence type="ECO:0000256" key="1">
    <source>
        <dbReference type="SAM" id="MobiDB-lite"/>
    </source>
</evidence>
<keyword evidence="4" id="KW-1185">Reference proteome</keyword>
<name>A0ABU7Z587_9MICO</name>
<feature type="compositionally biased region" description="Low complexity" evidence="1">
    <location>
        <begin position="30"/>
        <end position="39"/>
    </location>
</feature>
<proteinExistence type="predicted"/>
<dbReference type="EMBL" id="JBAGLP010000113">
    <property type="protein sequence ID" value="MEG3614563.1"/>
    <property type="molecule type" value="Genomic_DNA"/>
</dbReference>
<feature type="non-terminal residue" evidence="3">
    <location>
        <position position="67"/>
    </location>
</feature>
<dbReference type="InterPro" id="IPR005110">
    <property type="entry name" value="MoeA_linker/N"/>
</dbReference>
<evidence type="ECO:0000313" key="3">
    <source>
        <dbReference type="EMBL" id="MEG3614563.1"/>
    </source>
</evidence>
<feature type="domain" description="MoeA N-terminal and linker" evidence="2">
    <location>
        <begin position="22"/>
        <end position="65"/>
    </location>
</feature>